<organism evidence="2 3">
    <name type="scientific">Loxostege sticticalis</name>
    <name type="common">Beet webworm moth</name>
    <dbReference type="NCBI Taxonomy" id="481309"/>
    <lineage>
        <taxon>Eukaryota</taxon>
        <taxon>Metazoa</taxon>
        <taxon>Ecdysozoa</taxon>
        <taxon>Arthropoda</taxon>
        <taxon>Hexapoda</taxon>
        <taxon>Insecta</taxon>
        <taxon>Pterygota</taxon>
        <taxon>Neoptera</taxon>
        <taxon>Endopterygota</taxon>
        <taxon>Lepidoptera</taxon>
        <taxon>Glossata</taxon>
        <taxon>Ditrysia</taxon>
        <taxon>Pyraloidea</taxon>
        <taxon>Crambidae</taxon>
        <taxon>Pyraustinae</taxon>
        <taxon>Loxostege</taxon>
    </lineage>
</organism>
<accession>A0ABR3IGN5</accession>
<keyword evidence="1" id="KW-0812">Transmembrane</keyword>
<evidence type="ECO:0000256" key="1">
    <source>
        <dbReference type="SAM" id="Phobius"/>
    </source>
</evidence>
<reference evidence="2 3" key="1">
    <citation type="submission" date="2024-06" db="EMBL/GenBank/DDBJ databases">
        <title>A chromosome-level genome assembly of beet webworm, Loxostege sticticalis.</title>
        <authorList>
            <person name="Zhang Y."/>
        </authorList>
    </citation>
    <scope>NUCLEOTIDE SEQUENCE [LARGE SCALE GENOMIC DNA]</scope>
    <source>
        <strain evidence="2">AQ026</strain>
        <tissue evidence="2">Whole body</tissue>
    </source>
</reference>
<feature type="transmembrane region" description="Helical" evidence="1">
    <location>
        <begin position="140"/>
        <end position="161"/>
    </location>
</feature>
<keyword evidence="1" id="KW-0472">Membrane</keyword>
<keyword evidence="1" id="KW-1133">Transmembrane helix</keyword>
<keyword evidence="3" id="KW-1185">Reference proteome</keyword>
<protein>
    <submittedName>
        <fullName evidence="2">Uncharacterized protein</fullName>
    </submittedName>
</protein>
<name>A0ABR3IGN5_LOXSC</name>
<dbReference type="EMBL" id="JBEUOH010000003">
    <property type="protein sequence ID" value="KAL0895405.1"/>
    <property type="molecule type" value="Genomic_DNA"/>
</dbReference>
<gene>
    <name evidence="2" type="ORF">ABMA27_011533</name>
</gene>
<evidence type="ECO:0000313" key="3">
    <source>
        <dbReference type="Proteomes" id="UP001549920"/>
    </source>
</evidence>
<comment type="caution">
    <text evidence="2">The sequence shown here is derived from an EMBL/GenBank/DDBJ whole genome shotgun (WGS) entry which is preliminary data.</text>
</comment>
<sequence length="193" mass="22734">MIEKIQRKFARWLYKKKYGYYPYLYPSLYVSGMVGLDTLKLRRAMQLITYYLAIIRNRIESSTILGRVGLLAPGRLGWDMEGTVAPRRRPRLLWRPPARTRCGAHAPTTRAIRLIGDMLADDYETDLFADSFGQLCNKSLLFLTSIFDILLKLCFYVFIFLYNLVKFVFWIFEFSGKSGHFLEFLNIYIFFNN</sequence>
<evidence type="ECO:0000313" key="2">
    <source>
        <dbReference type="EMBL" id="KAL0895405.1"/>
    </source>
</evidence>
<proteinExistence type="predicted"/>
<dbReference type="Proteomes" id="UP001549920">
    <property type="component" value="Unassembled WGS sequence"/>
</dbReference>